<organism evidence="3 4">
    <name type="scientific">Marssonina brunnea f. sp. multigermtubi (strain MB_m1)</name>
    <name type="common">Marssonina leaf spot fungus</name>
    <dbReference type="NCBI Taxonomy" id="1072389"/>
    <lineage>
        <taxon>Eukaryota</taxon>
        <taxon>Fungi</taxon>
        <taxon>Dikarya</taxon>
        <taxon>Ascomycota</taxon>
        <taxon>Pezizomycotina</taxon>
        <taxon>Leotiomycetes</taxon>
        <taxon>Helotiales</taxon>
        <taxon>Drepanopezizaceae</taxon>
        <taxon>Drepanopeziza</taxon>
    </lineage>
</organism>
<keyword evidence="4" id="KW-1185">Reference proteome</keyword>
<dbReference type="AlphaFoldDB" id="K1Y361"/>
<feature type="compositionally biased region" description="Basic and acidic residues" evidence="1">
    <location>
        <begin position="73"/>
        <end position="94"/>
    </location>
</feature>
<evidence type="ECO:0000313" key="4">
    <source>
        <dbReference type="Proteomes" id="UP000006753"/>
    </source>
</evidence>
<evidence type="ECO:0000256" key="1">
    <source>
        <dbReference type="SAM" id="MobiDB-lite"/>
    </source>
</evidence>
<dbReference type="InParanoid" id="K1Y361"/>
<evidence type="ECO:0000313" key="3">
    <source>
        <dbReference type="EMBL" id="EKD19579.1"/>
    </source>
</evidence>
<keyword evidence="2" id="KW-1133">Transmembrane helix</keyword>
<reference evidence="3 4" key="1">
    <citation type="journal article" date="2012" name="BMC Genomics">
        <title>Sequencing the genome of Marssonina brunnea reveals fungus-poplar co-evolution.</title>
        <authorList>
            <person name="Zhu S."/>
            <person name="Cao Y.-Z."/>
            <person name="Jiang C."/>
            <person name="Tan B.-Y."/>
            <person name="Wang Z."/>
            <person name="Feng S."/>
            <person name="Zhang L."/>
            <person name="Su X.-H."/>
            <person name="Brejova B."/>
            <person name="Vinar T."/>
            <person name="Xu M."/>
            <person name="Wang M.-X."/>
            <person name="Zhang S.-G."/>
            <person name="Huang M.-R."/>
            <person name="Wu R."/>
            <person name="Zhou Y."/>
        </authorList>
    </citation>
    <scope>NUCLEOTIDE SEQUENCE [LARGE SCALE GENOMIC DNA]</scope>
    <source>
        <strain evidence="3 4">MB_m1</strain>
    </source>
</reference>
<accession>K1Y361</accession>
<dbReference type="OrthoDB" id="10313326at2759"/>
<protein>
    <submittedName>
        <fullName evidence="3">Uncharacterized protein</fullName>
    </submittedName>
</protein>
<dbReference type="EMBL" id="JH921431">
    <property type="protein sequence ID" value="EKD19579.1"/>
    <property type="molecule type" value="Genomic_DNA"/>
</dbReference>
<feature type="region of interest" description="Disordered" evidence="1">
    <location>
        <begin position="67"/>
        <end position="119"/>
    </location>
</feature>
<gene>
    <name evidence="3" type="ORF">MBM_02816</name>
</gene>
<proteinExistence type="predicted"/>
<dbReference type="HOGENOM" id="CLU_834392_0_0_1"/>
<dbReference type="Proteomes" id="UP000006753">
    <property type="component" value="Unassembled WGS sequence"/>
</dbReference>
<sequence length="333" mass="36714">METIRQPSNAQLETDTPSNLAIVAKYYWIFSGPVFVFPALAWIIYKVYQGKPYTFDRRFPWCHRALSSPSARRNAEERDERQDPLQTLRGDESRMGSGDVEEEGEVGKRAGDPSMRTLPRRSVPALRGQFMRKMPGEIGIDGRTPTRGRIGGSGTAYTATAVGGRCSTAGVQATHHCSDRAASADPVARWVRGPITIGFRNSRRVNTRITTPGRPKRGPVGSLNARVRIATAKLSTGPVSNHCRTIRIVKTCTPAATKTVLTPRPEPEDPATTQRKTIILKLMSFPGTRLGFGADELLGSGLFRLMKMAKDMGIAVAEEKRDVLHVVLMRDER</sequence>
<feature type="transmembrane region" description="Helical" evidence="2">
    <location>
        <begin position="26"/>
        <end position="48"/>
    </location>
</feature>
<name>K1Y361_MARBU</name>
<keyword evidence="2" id="KW-0472">Membrane</keyword>
<keyword evidence="2" id="KW-0812">Transmembrane</keyword>
<evidence type="ECO:0000256" key="2">
    <source>
        <dbReference type="SAM" id="Phobius"/>
    </source>
</evidence>
<dbReference type="KEGG" id="mbe:MBM_02816"/>